<evidence type="ECO:0000259" key="9">
    <source>
        <dbReference type="PROSITE" id="PS50928"/>
    </source>
</evidence>
<feature type="domain" description="ABC transmembrane type-1" evidence="9">
    <location>
        <begin position="349"/>
        <end position="541"/>
    </location>
</feature>
<sequence length="549" mass="60374">MLKFTNTVQIADKTPTDLHLMRATAILLSLFLALPMIGLLLPIFFGTGQPLSSAELGEIGGSTLFHLWSYVLNDYVVTTVLLSFGVSIGVFILGVGNAWLVANYQFPGKKVFEWALILPLAVPTYVMAYLFVDFLQFSGPLQTMMRDSFGISSSLPDPRSLGGAIWTFSLCLYPYVYLVARTSFLDRSARLMEAAETLGYSSVEAFIRLVLPMTRPAIFTGIALALMEVLADFGAVSYFGLQTFATGIFKAWLSFGDRIAAVHLSLMLLAFVLIVFYWEQHNRSRQRYALGNTNTQPPIPKRLRGSHAFYASSFCGVTLFSAFILPMWVLLHLLMSESFSIDPRYFSWLKNSLGLSALTAILAVICAIFLAYAARLSQSKILRGVNRVLTVGYALPGAVLGVGILSLMGLLDIAWFMSASVAVLIYAYLIRFLSSGLQSIETGLTRITPAMDGTAALLGAKPWEMIRRIHLPLLRRSVLTALLFVFVDVMKELPATLLLRPFNLDTLAVATYQLAADERLSELVLPALSIVLVGLLPVILLSRAISKGR</sequence>
<dbReference type="Pfam" id="PF00528">
    <property type="entry name" value="BPD_transp_1"/>
    <property type="match status" value="2"/>
</dbReference>
<keyword evidence="4" id="KW-0997">Cell inner membrane</keyword>
<feature type="domain" description="ABC transmembrane type-1" evidence="9">
    <location>
        <begin position="76"/>
        <end position="277"/>
    </location>
</feature>
<dbReference type="InterPro" id="IPR000515">
    <property type="entry name" value="MetI-like"/>
</dbReference>
<feature type="transmembrane region" description="Helical" evidence="8">
    <location>
        <begin position="523"/>
        <end position="541"/>
    </location>
</feature>
<dbReference type="RefSeq" id="WP_353439232.1">
    <property type="nucleotide sequence ID" value="NZ_CP099959.1"/>
</dbReference>
<keyword evidence="2 8" id="KW-0813">Transport</keyword>
<feature type="transmembrane region" description="Helical" evidence="8">
    <location>
        <begin position="353"/>
        <end position="373"/>
    </location>
</feature>
<dbReference type="FunFam" id="1.10.3720.10:FF:000088">
    <property type="entry name" value="Iron(III) ABC transporter, permease protein"/>
    <property type="match status" value="1"/>
</dbReference>
<gene>
    <name evidence="10" type="ORF">NKE59_01975</name>
</gene>
<feature type="transmembrane region" description="Helical" evidence="8">
    <location>
        <begin position="413"/>
        <end position="430"/>
    </location>
</feature>
<feature type="transmembrane region" description="Helical" evidence="8">
    <location>
        <begin position="259"/>
        <end position="278"/>
    </location>
</feature>
<dbReference type="Gene3D" id="1.10.3720.10">
    <property type="entry name" value="MetI-like"/>
    <property type="match status" value="2"/>
</dbReference>
<evidence type="ECO:0000256" key="6">
    <source>
        <dbReference type="ARBA" id="ARBA00022989"/>
    </source>
</evidence>
<protein>
    <submittedName>
        <fullName evidence="10">Iron ABC transporter permease</fullName>
    </submittedName>
</protein>
<dbReference type="PANTHER" id="PTHR43357">
    <property type="entry name" value="INNER MEMBRANE ABC TRANSPORTER PERMEASE PROTEIN YDCV"/>
    <property type="match status" value="1"/>
</dbReference>
<dbReference type="GO" id="GO:0055085">
    <property type="term" value="P:transmembrane transport"/>
    <property type="evidence" value="ECO:0007669"/>
    <property type="project" value="InterPro"/>
</dbReference>
<evidence type="ECO:0000256" key="4">
    <source>
        <dbReference type="ARBA" id="ARBA00022519"/>
    </source>
</evidence>
<keyword evidence="5 8" id="KW-0812">Transmembrane</keyword>
<evidence type="ECO:0000313" key="10">
    <source>
        <dbReference type="EMBL" id="XCC58079.1"/>
    </source>
</evidence>
<dbReference type="SUPFAM" id="SSF161098">
    <property type="entry name" value="MetI-like"/>
    <property type="match status" value="2"/>
</dbReference>
<feature type="transmembrane region" description="Helical" evidence="8">
    <location>
        <begin position="75"/>
        <end position="102"/>
    </location>
</feature>
<dbReference type="AlphaFoldDB" id="A0AAU8A397"/>
<evidence type="ECO:0000256" key="7">
    <source>
        <dbReference type="ARBA" id="ARBA00023136"/>
    </source>
</evidence>
<feature type="transmembrane region" description="Helical" evidence="8">
    <location>
        <begin position="308"/>
        <end position="333"/>
    </location>
</feature>
<proteinExistence type="inferred from homology"/>
<comment type="subcellular location">
    <subcellularLocation>
        <location evidence="1">Cell inner membrane</location>
        <topology evidence="1">Multi-pass membrane protein</topology>
    </subcellularLocation>
    <subcellularLocation>
        <location evidence="8">Cell membrane</location>
        <topology evidence="8">Multi-pass membrane protein</topology>
    </subcellularLocation>
</comment>
<evidence type="ECO:0000256" key="5">
    <source>
        <dbReference type="ARBA" id="ARBA00022692"/>
    </source>
</evidence>
<feature type="transmembrane region" description="Helical" evidence="8">
    <location>
        <begin position="473"/>
        <end position="490"/>
    </location>
</feature>
<dbReference type="PANTHER" id="PTHR43357:SF3">
    <property type="entry name" value="FE(3+)-TRANSPORT SYSTEM PERMEASE PROTEIN FBPB 2"/>
    <property type="match status" value="1"/>
</dbReference>
<keyword evidence="6 8" id="KW-1133">Transmembrane helix</keyword>
<evidence type="ECO:0000256" key="1">
    <source>
        <dbReference type="ARBA" id="ARBA00004429"/>
    </source>
</evidence>
<dbReference type="CDD" id="cd06261">
    <property type="entry name" value="TM_PBP2"/>
    <property type="match status" value="2"/>
</dbReference>
<evidence type="ECO:0000256" key="3">
    <source>
        <dbReference type="ARBA" id="ARBA00022475"/>
    </source>
</evidence>
<organism evidence="10">
    <name type="scientific">Polynucleobacter sp. UK-FUSCHL-C3</name>
    <dbReference type="NCBI Taxonomy" id="2955208"/>
    <lineage>
        <taxon>Bacteria</taxon>
        <taxon>Pseudomonadati</taxon>
        <taxon>Pseudomonadota</taxon>
        <taxon>Betaproteobacteria</taxon>
        <taxon>Burkholderiales</taxon>
        <taxon>Burkholderiaceae</taxon>
        <taxon>Polynucleobacter</taxon>
    </lineage>
</organism>
<dbReference type="GO" id="GO:0005886">
    <property type="term" value="C:plasma membrane"/>
    <property type="evidence" value="ECO:0007669"/>
    <property type="project" value="UniProtKB-SubCell"/>
</dbReference>
<feature type="transmembrane region" description="Helical" evidence="8">
    <location>
        <begin position="217"/>
        <end position="239"/>
    </location>
</feature>
<feature type="transmembrane region" description="Helical" evidence="8">
    <location>
        <begin position="20"/>
        <end position="45"/>
    </location>
</feature>
<accession>A0AAU8A397</accession>
<dbReference type="EMBL" id="CP099959">
    <property type="protein sequence ID" value="XCC58079.1"/>
    <property type="molecule type" value="Genomic_DNA"/>
</dbReference>
<name>A0AAU8A397_9BURK</name>
<dbReference type="PROSITE" id="PS50928">
    <property type="entry name" value="ABC_TM1"/>
    <property type="match status" value="2"/>
</dbReference>
<evidence type="ECO:0000256" key="8">
    <source>
        <dbReference type="RuleBase" id="RU363032"/>
    </source>
</evidence>
<reference evidence="10" key="1">
    <citation type="submission" date="2022-06" db="EMBL/GenBank/DDBJ databases">
        <title>New Polynucleobacter species.</title>
        <authorList>
            <person name="Hahn M.W."/>
        </authorList>
    </citation>
    <scope>NUCLEOTIDE SEQUENCE</scope>
    <source>
        <strain evidence="10">UK-FUSCHL-C3</strain>
    </source>
</reference>
<feature type="transmembrane region" description="Helical" evidence="8">
    <location>
        <begin position="161"/>
        <end position="180"/>
    </location>
</feature>
<keyword evidence="3" id="KW-1003">Cell membrane</keyword>
<evidence type="ECO:0000256" key="2">
    <source>
        <dbReference type="ARBA" id="ARBA00022448"/>
    </source>
</evidence>
<dbReference type="InterPro" id="IPR035906">
    <property type="entry name" value="MetI-like_sf"/>
</dbReference>
<feature type="transmembrane region" description="Helical" evidence="8">
    <location>
        <begin position="114"/>
        <end position="132"/>
    </location>
</feature>
<feature type="transmembrane region" description="Helical" evidence="8">
    <location>
        <begin position="385"/>
        <end position="407"/>
    </location>
</feature>
<comment type="similarity">
    <text evidence="8">Belongs to the binding-protein-dependent transport system permease family.</text>
</comment>
<keyword evidence="7 8" id="KW-0472">Membrane</keyword>